<dbReference type="AlphaFoldDB" id="A0A1Q6IFH9"/>
<feature type="transmembrane region" description="Helical" evidence="1">
    <location>
        <begin position="36"/>
        <end position="54"/>
    </location>
</feature>
<feature type="transmembrane region" description="Helical" evidence="1">
    <location>
        <begin position="6"/>
        <end position="24"/>
    </location>
</feature>
<reference evidence="2 3" key="1">
    <citation type="journal article" date="2016" name="Nat. Biotechnol.">
        <title>Measurement of bacterial replication rates in microbial communities.</title>
        <authorList>
            <person name="Brown C.T."/>
            <person name="Olm M.R."/>
            <person name="Thomas B.C."/>
            <person name="Banfield J.F."/>
        </authorList>
    </citation>
    <scope>NUCLEOTIDE SEQUENCE [LARGE SCALE GENOMIC DNA]</scope>
    <source>
        <strain evidence="2">45_41</strain>
    </source>
</reference>
<keyword evidence="1" id="KW-1133">Transmembrane helix</keyword>
<evidence type="ECO:0000313" key="3">
    <source>
        <dbReference type="Proteomes" id="UP000186549"/>
    </source>
</evidence>
<dbReference type="EMBL" id="MNQU01000045">
    <property type="protein sequence ID" value="OKZ39396.1"/>
    <property type="molecule type" value="Genomic_DNA"/>
</dbReference>
<dbReference type="Proteomes" id="UP000186549">
    <property type="component" value="Unassembled WGS sequence"/>
</dbReference>
<name>A0A1Q6IFH9_BACUN</name>
<comment type="caution">
    <text evidence="2">The sequence shown here is derived from an EMBL/GenBank/DDBJ whole genome shotgun (WGS) entry which is preliminary data.</text>
</comment>
<keyword evidence="1" id="KW-0472">Membrane</keyword>
<evidence type="ECO:0000256" key="1">
    <source>
        <dbReference type="SAM" id="Phobius"/>
    </source>
</evidence>
<keyword evidence="1" id="KW-0812">Transmembrane</keyword>
<accession>A0A1Q6IFH9</accession>
<protein>
    <submittedName>
        <fullName evidence="2">Uncharacterized protein</fullName>
    </submittedName>
</protein>
<evidence type="ECO:0000313" key="2">
    <source>
        <dbReference type="EMBL" id="OKZ39396.1"/>
    </source>
</evidence>
<sequence length="69" mass="7885">MKGATVFRLLCIAALWIIICIWYVDRLVKTNTEINLRTLFPIVASGIIIIVPLYKKYFKNADNGQKNGK</sequence>
<organism evidence="2 3">
    <name type="scientific">Bacteroides uniformis</name>
    <dbReference type="NCBI Taxonomy" id="820"/>
    <lineage>
        <taxon>Bacteria</taxon>
        <taxon>Pseudomonadati</taxon>
        <taxon>Bacteroidota</taxon>
        <taxon>Bacteroidia</taxon>
        <taxon>Bacteroidales</taxon>
        <taxon>Bacteroidaceae</taxon>
        <taxon>Bacteroides</taxon>
    </lineage>
</organism>
<gene>
    <name evidence="2" type="ORF">BHV79_02170</name>
</gene>
<proteinExistence type="predicted"/>